<evidence type="ECO:0000259" key="4">
    <source>
        <dbReference type="Pfam" id="PF23221"/>
    </source>
</evidence>
<dbReference type="InterPro" id="IPR055408">
    <property type="entry name" value="HEAT_MROH2B-like"/>
</dbReference>
<organism evidence="6 7">
    <name type="scientific">Forsythia ovata</name>
    <dbReference type="NCBI Taxonomy" id="205694"/>
    <lineage>
        <taxon>Eukaryota</taxon>
        <taxon>Viridiplantae</taxon>
        <taxon>Streptophyta</taxon>
        <taxon>Embryophyta</taxon>
        <taxon>Tracheophyta</taxon>
        <taxon>Spermatophyta</taxon>
        <taxon>Magnoliopsida</taxon>
        <taxon>eudicotyledons</taxon>
        <taxon>Gunneridae</taxon>
        <taxon>Pentapetalae</taxon>
        <taxon>asterids</taxon>
        <taxon>lamiids</taxon>
        <taxon>Lamiales</taxon>
        <taxon>Oleaceae</taxon>
        <taxon>Forsythieae</taxon>
        <taxon>Forsythia</taxon>
    </lineage>
</organism>
<dbReference type="Pfam" id="PF23221">
    <property type="entry name" value="HEAT_MROH2B_1st"/>
    <property type="match status" value="1"/>
</dbReference>
<dbReference type="SUPFAM" id="SSF48371">
    <property type="entry name" value="ARM repeat"/>
    <property type="match status" value="3"/>
</dbReference>
<dbReference type="PANTHER" id="PTHR23120">
    <property type="entry name" value="MAESTRO-RELATED HEAT DOMAIN-CONTAINING"/>
    <property type="match status" value="1"/>
</dbReference>
<protein>
    <submittedName>
        <fullName evidence="6">Protein SHOOT GRAVITROPISM 6</fullName>
    </submittedName>
</protein>
<dbReference type="InterPro" id="IPR021133">
    <property type="entry name" value="HEAT_type_2"/>
</dbReference>
<name>A0ABD1T965_9LAMI</name>
<dbReference type="InterPro" id="IPR055406">
    <property type="entry name" value="HEAT_Maestro"/>
</dbReference>
<evidence type="ECO:0000313" key="7">
    <source>
        <dbReference type="Proteomes" id="UP001604277"/>
    </source>
</evidence>
<dbReference type="Pfam" id="PF23210">
    <property type="entry name" value="HEAT_Maestro_2"/>
    <property type="match status" value="2"/>
</dbReference>
<comment type="caution">
    <text evidence="6">The sequence shown here is derived from an EMBL/GenBank/DDBJ whole genome shotgun (WGS) entry which is preliminary data.</text>
</comment>
<evidence type="ECO:0000256" key="2">
    <source>
        <dbReference type="PROSITE-ProRule" id="PRU00103"/>
    </source>
</evidence>
<evidence type="ECO:0000256" key="1">
    <source>
        <dbReference type="ARBA" id="ARBA00022737"/>
    </source>
</evidence>
<keyword evidence="7" id="KW-1185">Reference proteome</keyword>
<feature type="repeat" description="HEAT" evidence="2">
    <location>
        <begin position="1489"/>
        <end position="1526"/>
    </location>
</feature>
<dbReference type="EMBL" id="JBFOLJ010000009">
    <property type="protein sequence ID" value="KAL2509135.1"/>
    <property type="molecule type" value="Genomic_DNA"/>
</dbReference>
<dbReference type="InterPro" id="IPR011989">
    <property type="entry name" value="ARM-like"/>
</dbReference>
<sequence>MQPAPPHLNPPGSLINKLAVTAFVVHLLSSFGDVSSVFLNSSEFMASSSSGNSIPAPEAVQVLVSSLADESPIVREASTAALKDIASLNPLLVLDCCSSVSRGGRRRFENIAGLFQVMSVAIRALDKDHVDPPYMAKLAKIATAEIISTKEFDADWQRAAAGVFVAIGSHLPDLMMEEIFLHLSWSNLALPAMVQILADFASSDVFQFTPRLKGVLKRVLPILGNVKDMHRPIFANAFKCWCEACWQYGNEYPLFTVLDGDVMSFLNSAFELLLKVWATSRDLKVRTSSVEALGQMVGLITRTQLKTALPRLVSTILELYKKDQDVSFVATCSLHHLLNASLLSESGPPLLDFEDLTVILSTLLPVTYINNDCKEHSHFSVGLKTYNEVQHCFLTVGLVYPEDLFVFLLNKCRMKEEPLTFGALSVLKHLLPRLSEAWHGKRPMLIEAVKMLLDERNLAVRKALAELIVVMASHCYLVGPPGELFVEYLVRHCALSDLNRASIEGSKDYVGSSSSYYPYSYKKVEEKIGMICPTDLQAICEKGLLLITVTIPEMEVCRCISELCRHRSLQSNTMLSDCKARADIPKPEELFARLVVLLHNPLAREQLATQILTLLFYLSPLFHKNITLFWQDEIPKMKAYVSDPEDLKQDPSYQETWDDMIINFLAESLDVIQDVDWVISLGNSFAEQYELYTTDDEHSALLHRCLGILLQKVHDRSYVRAKIDLMYMKADIGLPVNRLGLAKAMGLVAASHLDTVLDKLKHILDNVGHSIFQRILSFFSDRTKMEESDDIHAALALMYGYAAKYAPSTVIEARIDALVGTNMLSRLLHVRHPTAKQAVITAIDLLGQSVIGAAESGISFPLKRRDQLLDYILTLMGRDDEDGFSESNLELLHTQSIALRACTTLVSAEPKLTTETRTLVLKATLGFFGLPNDPPEVVNRLIDNLITLLCAILVTSGEDGRSRTEQLLNILRQIDLYVSSSVEYQRKRGCLAAHEMLLKFRTICVSGFCALGCQGSCTHRKQFHGALHRNISNLPSAFLSPSRDALCLGERIMIYLPRCADTNPEVRKVSAQILDLFFSISLSLPRPVNSSVGLDIELCYSALSSLEDVIAILKSDASIDPSEVFNRVVSSVCILFTKDELVAALHVCSGAICDKIKQSAEGAIQAVIEFVTKRGKELNESDISRTTQSLISAAVHVTEKYLRQETLSAICSLADNTSSRIVFNEVLAAAGRDIATKDVSRLRGGWPIQEAFYAFSQHAVLSYSFLEHVTSVLNQTPTLRRDSGKGEYPSNYIESLVKDDVCQAAVIALTAFFRGGGKVGKKAVEQSYASVLATLVLHLGSSHGLANSGQQEPLRVLLVAFTAFCECVGDLEMGKILARDEENNDDEKWIGLIGDLAGCISIKRPKEVPTVCLILSRSLDQSLIFQREAAAAALSEFVRFSVGFGSELEQMVEGLCRHVSDDSPTVRRLCLRGLVQMPSIHILQYTTQILSVILALLDDPDESVQLTAVSCLLTVLESSSNDAVEPILLNLSVRLRNLQICKNAKIQANAFAAFGALGRYGVGEQRDAFLEQVHATLPRLVLHLHDDDFGIRRACRNTFKSIAPLLEADGMVALVNTHWFCSDHRGDYEDLLREIARQFTEHMASRVDTYMESIIQAFDAPWPVIQANAVYLCSSMLAVSEDQHISALYYSQVFGMLVGKMSRSPDAIVRATCSSALGLLLKSANSISWKVARLDL</sequence>
<keyword evidence="1" id="KW-0677">Repeat</keyword>
<proteinExistence type="predicted"/>
<dbReference type="InterPro" id="IPR016024">
    <property type="entry name" value="ARM-type_fold"/>
</dbReference>
<dbReference type="InterPro" id="IPR045206">
    <property type="entry name" value="Maestro_heat-like_prot"/>
</dbReference>
<dbReference type="Pfam" id="PF23227">
    <property type="entry name" value="HEAT_MROH2B_C"/>
    <property type="match status" value="1"/>
</dbReference>
<evidence type="ECO:0000259" key="5">
    <source>
        <dbReference type="Pfam" id="PF23227"/>
    </source>
</evidence>
<feature type="domain" description="MROH2B-like N-terminal HEAT-repeats" evidence="4">
    <location>
        <begin position="83"/>
        <end position="297"/>
    </location>
</feature>
<evidence type="ECO:0000313" key="6">
    <source>
        <dbReference type="EMBL" id="KAL2509135.1"/>
    </source>
</evidence>
<dbReference type="PANTHER" id="PTHR23120:SF0">
    <property type="entry name" value="MAESTRO HEAT-LIKE REPEAT FAMILY MEMBER 1"/>
    <property type="match status" value="1"/>
</dbReference>
<feature type="domain" description="Maestro/Maestro-like HEAT-repeats" evidence="5">
    <location>
        <begin position="1453"/>
        <end position="1720"/>
    </location>
</feature>
<dbReference type="Gene3D" id="1.25.10.10">
    <property type="entry name" value="Leucine-rich Repeat Variant"/>
    <property type="match status" value="2"/>
</dbReference>
<dbReference type="PROSITE" id="PS50077">
    <property type="entry name" value="HEAT_REPEAT"/>
    <property type="match status" value="1"/>
</dbReference>
<feature type="domain" description="MROH2B-like HEAT-repeats" evidence="3">
    <location>
        <begin position="302"/>
        <end position="500"/>
    </location>
</feature>
<feature type="domain" description="MROH2B-like HEAT-repeats" evidence="3">
    <location>
        <begin position="555"/>
        <end position="925"/>
    </location>
</feature>
<accession>A0ABD1T965</accession>
<gene>
    <name evidence="6" type="ORF">Fot_32782</name>
</gene>
<evidence type="ECO:0000259" key="3">
    <source>
        <dbReference type="Pfam" id="PF23210"/>
    </source>
</evidence>
<reference evidence="7" key="1">
    <citation type="submission" date="2024-07" db="EMBL/GenBank/DDBJ databases">
        <title>Two chromosome-level genome assemblies of Korean endemic species Abeliophyllum distichum and Forsythia ovata (Oleaceae).</title>
        <authorList>
            <person name="Jang H."/>
        </authorList>
    </citation>
    <scope>NUCLEOTIDE SEQUENCE [LARGE SCALE GENOMIC DNA]</scope>
</reference>
<dbReference type="InterPro" id="IPR056282">
    <property type="entry name" value="MROH2B-like_N_HEAT"/>
</dbReference>
<dbReference type="Proteomes" id="UP001604277">
    <property type="component" value="Unassembled WGS sequence"/>
</dbReference>